<name>D0W092_NEICI</name>
<proteinExistence type="predicted"/>
<comment type="caution">
    <text evidence="1">The sequence shown here is derived from an EMBL/GenBank/DDBJ whole genome shotgun (WGS) entry which is preliminary data.</text>
</comment>
<reference evidence="1 2" key="1">
    <citation type="submission" date="2009-10" db="EMBL/GenBank/DDBJ databases">
        <authorList>
            <person name="Weinstock G."/>
            <person name="Sodergren E."/>
            <person name="Clifton S."/>
            <person name="Fulton L."/>
            <person name="Fulton B."/>
            <person name="Courtney L."/>
            <person name="Fronick C."/>
            <person name="Harrison M."/>
            <person name="Strong C."/>
            <person name="Farmer C."/>
            <person name="Delahaunty K."/>
            <person name="Markovic C."/>
            <person name="Hall O."/>
            <person name="Minx P."/>
            <person name="Tomlinson C."/>
            <person name="Mitreva M."/>
            <person name="Nelson J."/>
            <person name="Hou S."/>
            <person name="Wollam A."/>
            <person name="Pepin K.H."/>
            <person name="Johnson M."/>
            <person name="Bhonagiri V."/>
            <person name="Nash W.E."/>
            <person name="Warren W."/>
            <person name="Chinwalla A."/>
            <person name="Mardis E.R."/>
            <person name="Wilson R.K."/>
        </authorList>
    </citation>
    <scope>NUCLEOTIDE SEQUENCE [LARGE SCALE GENOMIC DNA]</scope>
    <source>
        <strain evidence="1 2">ATCC 14685</strain>
    </source>
</reference>
<dbReference type="Proteomes" id="UP000003294">
    <property type="component" value="Unassembled WGS sequence"/>
</dbReference>
<evidence type="ECO:0000313" key="1">
    <source>
        <dbReference type="EMBL" id="EEZ72625.1"/>
    </source>
</evidence>
<evidence type="ECO:0000313" key="2">
    <source>
        <dbReference type="Proteomes" id="UP000003294"/>
    </source>
</evidence>
<sequence>MAYFSIFQRKTVFRVADMPSERWGRTFTNLFWRYLGRHRYIIGSAGATKRGKVPYRASDVDLWYGSVFFDLARAQCAGDAWGRVSDILTCPIAWVICLLFEWQFLKV</sequence>
<dbReference type="EMBL" id="ACDY02000001">
    <property type="protein sequence ID" value="EEZ72625.1"/>
    <property type="molecule type" value="Genomic_DNA"/>
</dbReference>
<accession>D0W092</accession>
<dbReference type="STRING" id="546262.NEICINOT_03058"/>
<gene>
    <name evidence="1" type="ORF">NEICINOT_03058</name>
</gene>
<dbReference type="AlphaFoldDB" id="D0W092"/>
<protein>
    <submittedName>
        <fullName evidence="1">Uncharacterized protein</fullName>
    </submittedName>
</protein>
<organism evidence="1 2">
    <name type="scientific">Neisseria cinerea ATCC 14685</name>
    <dbReference type="NCBI Taxonomy" id="546262"/>
    <lineage>
        <taxon>Bacteria</taxon>
        <taxon>Pseudomonadati</taxon>
        <taxon>Pseudomonadota</taxon>
        <taxon>Betaproteobacteria</taxon>
        <taxon>Neisseriales</taxon>
        <taxon>Neisseriaceae</taxon>
        <taxon>Neisseria</taxon>
    </lineage>
</organism>